<sequence length="187" mass="21578">MTKKTYEDGLPLGVIGIFNFREITDLQIMVPMGLRTKYEAVMRAKDRTIVARVEFAEYLKLRSHLAEEMHIGLKYTDCVLDATLDFNKRFEAARAENKPSSMLSQYESRGVTYSVIHHPAQHHVHYNPAQDRIEPEFYRAVAQHTAVEDPDECLIFDEVVDTLFDAVVVIRTHIEKDLINTFMKGTM</sequence>
<proteinExistence type="predicted"/>
<accession>A0A2H4P793</accession>
<protein>
    <submittedName>
        <fullName evidence="1">Uncharacterized protein</fullName>
    </submittedName>
</protein>
<organism evidence="1 2">
    <name type="scientific">Pseudomonas phage nickie</name>
    <dbReference type="NCBI Taxonomy" id="2048977"/>
    <lineage>
        <taxon>Viruses</taxon>
        <taxon>Duplodnaviria</taxon>
        <taxon>Heunggongvirae</taxon>
        <taxon>Uroviricota</taxon>
        <taxon>Caudoviricetes</taxon>
        <taxon>Nickievirus</taxon>
        <taxon>Nickievirus nickie</taxon>
    </lineage>
</organism>
<reference evidence="1 2" key="1">
    <citation type="submission" date="2017-09" db="EMBL/GenBank/DDBJ databases">
        <authorList>
            <person name="Ehlers B."/>
            <person name="Leendertz F.H."/>
        </authorList>
    </citation>
    <scope>NUCLEOTIDE SEQUENCE [LARGE SCALE GENOMIC DNA]</scope>
</reference>
<dbReference type="Proteomes" id="UP000241592">
    <property type="component" value="Segment"/>
</dbReference>
<keyword evidence="2" id="KW-1185">Reference proteome</keyword>
<evidence type="ECO:0000313" key="1">
    <source>
        <dbReference type="EMBL" id="ATW58064.1"/>
    </source>
</evidence>
<gene>
    <name evidence="1" type="ORF">CNR34_00131</name>
</gene>
<dbReference type="EMBL" id="MG018927">
    <property type="protein sequence ID" value="ATW58064.1"/>
    <property type="molecule type" value="Genomic_DNA"/>
</dbReference>
<evidence type="ECO:0000313" key="2">
    <source>
        <dbReference type="Proteomes" id="UP000241592"/>
    </source>
</evidence>
<name>A0A2H4P793_9CAUD</name>